<reference evidence="8 9" key="1">
    <citation type="submission" date="2013-03" db="EMBL/GenBank/DDBJ databases">
        <title>The Genome Sequence of Capronia epimyces CBS 606.96.</title>
        <authorList>
            <consortium name="The Broad Institute Genomics Platform"/>
            <person name="Cuomo C."/>
            <person name="de Hoog S."/>
            <person name="Gorbushina A."/>
            <person name="Walker B."/>
            <person name="Young S.K."/>
            <person name="Zeng Q."/>
            <person name="Gargeya S."/>
            <person name="Fitzgerald M."/>
            <person name="Haas B."/>
            <person name="Abouelleil A."/>
            <person name="Allen A.W."/>
            <person name="Alvarado L."/>
            <person name="Arachchi H.M."/>
            <person name="Berlin A.M."/>
            <person name="Chapman S.B."/>
            <person name="Gainer-Dewar J."/>
            <person name="Goldberg J."/>
            <person name="Griggs A."/>
            <person name="Gujja S."/>
            <person name="Hansen M."/>
            <person name="Howarth C."/>
            <person name="Imamovic A."/>
            <person name="Ireland A."/>
            <person name="Larimer J."/>
            <person name="McCowan C."/>
            <person name="Murphy C."/>
            <person name="Pearson M."/>
            <person name="Poon T.W."/>
            <person name="Priest M."/>
            <person name="Roberts A."/>
            <person name="Saif S."/>
            <person name="Shea T."/>
            <person name="Sisk P."/>
            <person name="Sykes S."/>
            <person name="Wortman J."/>
            <person name="Nusbaum C."/>
            <person name="Birren B."/>
        </authorList>
    </citation>
    <scope>NUCLEOTIDE SEQUENCE [LARGE SCALE GENOMIC DNA]</scope>
    <source>
        <strain evidence="8 9">CBS 606.96</strain>
    </source>
</reference>
<keyword evidence="2" id="KW-0121">Carboxypeptidase</keyword>
<dbReference type="GO" id="GO:0008236">
    <property type="term" value="F:serine-type peptidase activity"/>
    <property type="evidence" value="ECO:0007669"/>
    <property type="project" value="UniProtKB-KW"/>
</dbReference>
<dbReference type="InterPro" id="IPR040449">
    <property type="entry name" value="Peptidase_S66_N"/>
</dbReference>
<dbReference type="InterPro" id="IPR027461">
    <property type="entry name" value="Carboxypeptidase_A_C_sf"/>
</dbReference>
<comment type="similarity">
    <text evidence="1">Belongs to the peptidase S66 family.</text>
</comment>
<evidence type="ECO:0000256" key="1">
    <source>
        <dbReference type="ARBA" id="ARBA00010233"/>
    </source>
</evidence>
<evidence type="ECO:0000259" key="6">
    <source>
        <dbReference type="Pfam" id="PF02016"/>
    </source>
</evidence>
<dbReference type="SUPFAM" id="SSF52317">
    <property type="entry name" value="Class I glutamine amidotransferase-like"/>
    <property type="match status" value="1"/>
</dbReference>
<dbReference type="Gene3D" id="3.40.50.10740">
    <property type="entry name" value="Class I glutamine amidotransferase-like"/>
    <property type="match status" value="1"/>
</dbReference>
<dbReference type="GO" id="GO:0004180">
    <property type="term" value="F:carboxypeptidase activity"/>
    <property type="evidence" value="ECO:0007669"/>
    <property type="project" value="UniProtKB-KW"/>
</dbReference>
<dbReference type="Gene3D" id="3.50.30.60">
    <property type="entry name" value="LD-carboxypeptidase A C-terminal domain-like"/>
    <property type="match status" value="1"/>
</dbReference>
<evidence type="ECO:0000256" key="4">
    <source>
        <dbReference type="ARBA" id="ARBA00022801"/>
    </source>
</evidence>
<keyword evidence="4" id="KW-0378">Hydrolase</keyword>
<dbReference type="RefSeq" id="XP_007733081.1">
    <property type="nucleotide sequence ID" value="XM_007734891.1"/>
</dbReference>
<dbReference type="OrthoDB" id="5186469at2759"/>
<dbReference type="InterPro" id="IPR027478">
    <property type="entry name" value="LdcA_N"/>
</dbReference>
<dbReference type="eggNOG" id="ENOG502RDZ7">
    <property type="taxonomic scope" value="Eukaryota"/>
</dbReference>
<dbReference type="InterPro" id="IPR003507">
    <property type="entry name" value="S66_fam"/>
</dbReference>
<evidence type="ECO:0000256" key="3">
    <source>
        <dbReference type="ARBA" id="ARBA00022670"/>
    </source>
</evidence>
<dbReference type="AlphaFoldDB" id="W9Y4E1"/>
<dbReference type="CDD" id="cd07025">
    <property type="entry name" value="Peptidase_S66"/>
    <property type="match status" value="1"/>
</dbReference>
<dbReference type="STRING" id="1182542.W9Y4E1"/>
<name>W9Y4E1_9EURO</name>
<proteinExistence type="inferred from homology"/>
<accession>W9Y4E1</accession>
<gene>
    <name evidence="8" type="ORF">A1O3_04763</name>
</gene>
<dbReference type="InterPro" id="IPR029062">
    <property type="entry name" value="Class_I_gatase-like"/>
</dbReference>
<dbReference type="EMBL" id="AMGY01000004">
    <property type="protein sequence ID" value="EXJ84096.1"/>
    <property type="molecule type" value="Genomic_DNA"/>
</dbReference>
<dbReference type="GO" id="GO:0006508">
    <property type="term" value="P:proteolysis"/>
    <property type="evidence" value="ECO:0007669"/>
    <property type="project" value="UniProtKB-KW"/>
</dbReference>
<dbReference type="PIRSF" id="PIRSF028757">
    <property type="entry name" value="LD-carboxypeptidase"/>
    <property type="match status" value="1"/>
</dbReference>
<keyword evidence="5" id="KW-0720">Serine protease</keyword>
<feature type="domain" description="LD-carboxypeptidase N-terminal" evidence="6">
    <location>
        <begin position="21"/>
        <end position="148"/>
    </location>
</feature>
<dbReference type="Proteomes" id="UP000019478">
    <property type="component" value="Unassembled WGS sequence"/>
</dbReference>
<evidence type="ECO:0000313" key="9">
    <source>
        <dbReference type="Proteomes" id="UP000019478"/>
    </source>
</evidence>
<dbReference type="GeneID" id="19168881"/>
<evidence type="ECO:0000259" key="7">
    <source>
        <dbReference type="Pfam" id="PF17676"/>
    </source>
</evidence>
<dbReference type="Pfam" id="PF17676">
    <property type="entry name" value="Peptidase_S66C"/>
    <property type="match status" value="1"/>
</dbReference>
<evidence type="ECO:0008006" key="10">
    <source>
        <dbReference type="Google" id="ProtNLM"/>
    </source>
</evidence>
<feature type="domain" description="LD-carboxypeptidase C-terminal" evidence="7">
    <location>
        <begin position="198"/>
        <end position="320"/>
    </location>
</feature>
<dbReference type="SUPFAM" id="SSF141986">
    <property type="entry name" value="LD-carboxypeptidase A C-terminal domain-like"/>
    <property type="match status" value="1"/>
</dbReference>
<keyword evidence="9" id="KW-1185">Reference proteome</keyword>
<evidence type="ECO:0000256" key="2">
    <source>
        <dbReference type="ARBA" id="ARBA00022645"/>
    </source>
</evidence>
<evidence type="ECO:0000256" key="5">
    <source>
        <dbReference type="ARBA" id="ARBA00022825"/>
    </source>
</evidence>
<dbReference type="PANTHER" id="PTHR30237">
    <property type="entry name" value="MURAMOYLTETRAPEPTIDE CARBOXYPEPTIDASE"/>
    <property type="match status" value="1"/>
</dbReference>
<protein>
    <recommendedName>
        <fullName evidence="10">Muramoyltetrapeptide carboxypeptidase</fullName>
    </recommendedName>
</protein>
<dbReference type="PANTHER" id="PTHR30237:SF2">
    <property type="entry name" value="MUREIN TETRAPEPTIDE CARBOXYPEPTIDASE"/>
    <property type="match status" value="1"/>
</dbReference>
<sequence>MSGRLSPAFTRPPPLQPTSVIRVFSPAGSIGDESLRDGRAYLEAQGYRVDQPATVLERYNYFAGSKTSRARELYDAVLKQEEGCDSVIWAARGGYGSSQMIEEGMTAQMLDDLEQELAQNPKWLVGYSDITVISLRLWAKARVLVLHGPMVFNVAEYCPAALRDMWTILTGTEPHTQVFEGDIRYGSGLAGSSGTLARGTLLGGNLQVLASLVGAKDQGGQDLLPSFDGCILLLEEVGDAAYRIHRSLRALLRAPGFQSLAGIALGQLTSANNYARGKYDQYEVLHELLEPLGIPVITALEIGHEAATAWPIVLGADAEIHVSGELRVFVPGCA</sequence>
<dbReference type="InterPro" id="IPR040921">
    <property type="entry name" value="Peptidase_S66C"/>
</dbReference>
<comment type="caution">
    <text evidence="8">The sequence shown here is derived from an EMBL/GenBank/DDBJ whole genome shotgun (WGS) entry which is preliminary data.</text>
</comment>
<organism evidence="8 9">
    <name type="scientific">Capronia epimyces CBS 606.96</name>
    <dbReference type="NCBI Taxonomy" id="1182542"/>
    <lineage>
        <taxon>Eukaryota</taxon>
        <taxon>Fungi</taxon>
        <taxon>Dikarya</taxon>
        <taxon>Ascomycota</taxon>
        <taxon>Pezizomycotina</taxon>
        <taxon>Eurotiomycetes</taxon>
        <taxon>Chaetothyriomycetidae</taxon>
        <taxon>Chaetothyriales</taxon>
        <taxon>Herpotrichiellaceae</taxon>
        <taxon>Capronia</taxon>
    </lineage>
</organism>
<keyword evidence="3" id="KW-0645">Protease</keyword>
<dbReference type="HOGENOM" id="CLU_034346_3_1_1"/>
<evidence type="ECO:0000313" key="8">
    <source>
        <dbReference type="EMBL" id="EXJ84096.1"/>
    </source>
</evidence>
<dbReference type="Pfam" id="PF02016">
    <property type="entry name" value="Peptidase_S66"/>
    <property type="match status" value="1"/>
</dbReference>